<sequence>MRKLTLLLSLPLLSSCSGNSSENTELGNILENLTFTLDTVMIDSKEELLFLQWGLAGSTVSQDQSEFFNFIPKDYELEQFDLDSRTLLKKISMEREGPLGTGDAQLIQMDNQGNIYFIGLWELRIFNPSLDSMTLIKLTPEVLSGLEPEDAVGSEAMVTADGKFFISTYFSKGQTQAGMLVVSLQDLAAKKYPFDLGKKLDPFAFKLVEDGALRMSTVERIFLTEVDQKIIVSSVHFNEGYILDLAKDTLMLKSHHSQLTADEKKRPEKSIAESFPELENLMEESGSQVRFGGYVFDPIQNRIWRFSQEPDSPKGGKKSYKNVVTLFDLDLNQLGETFLEISPEMPMFFKDGKLWSYVNVQDELGFAVIDFKF</sequence>
<dbReference type="EMBL" id="BTPD01000008">
    <property type="protein sequence ID" value="GMQ30083.1"/>
    <property type="molecule type" value="Genomic_DNA"/>
</dbReference>
<dbReference type="Pfam" id="PF13970">
    <property type="entry name" value="DUF4221"/>
    <property type="match status" value="1"/>
</dbReference>
<name>A0ABQ6PSC5_9BACT</name>
<evidence type="ECO:0000313" key="3">
    <source>
        <dbReference type="Proteomes" id="UP001338309"/>
    </source>
</evidence>
<feature type="signal peptide" evidence="1">
    <location>
        <begin position="1"/>
        <end position="20"/>
    </location>
</feature>
<organism evidence="2 3">
    <name type="scientific">Algoriphagus confluentis</name>
    <dbReference type="NCBI Taxonomy" id="1697556"/>
    <lineage>
        <taxon>Bacteria</taxon>
        <taxon>Pseudomonadati</taxon>
        <taxon>Bacteroidota</taxon>
        <taxon>Cytophagia</taxon>
        <taxon>Cytophagales</taxon>
        <taxon>Cyclobacteriaceae</taxon>
        <taxon>Algoriphagus</taxon>
    </lineage>
</organism>
<gene>
    <name evidence="2" type="ORF">Aconfl_27260</name>
</gene>
<keyword evidence="3" id="KW-1185">Reference proteome</keyword>
<evidence type="ECO:0000313" key="2">
    <source>
        <dbReference type="EMBL" id="GMQ30083.1"/>
    </source>
</evidence>
<comment type="caution">
    <text evidence="2">The sequence shown here is derived from an EMBL/GenBank/DDBJ whole genome shotgun (WGS) entry which is preliminary data.</text>
</comment>
<accession>A0ABQ6PSC5</accession>
<dbReference type="RefSeq" id="WP_338224795.1">
    <property type="nucleotide sequence ID" value="NZ_BTPD01000008.1"/>
</dbReference>
<evidence type="ECO:0000256" key="1">
    <source>
        <dbReference type="SAM" id="SignalP"/>
    </source>
</evidence>
<reference evidence="2 3" key="1">
    <citation type="submission" date="2023-08" db="EMBL/GenBank/DDBJ databases">
        <title>Draft genome sequence of Algoriphagus confluentis.</title>
        <authorList>
            <person name="Takatani N."/>
            <person name="Hosokawa M."/>
            <person name="Sawabe T."/>
        </authorList>
    </citation>
    <scope>NUCLEOTIDE SEQUENCE [LARGE SCALE GENOMIC DNA]</scope>
    <source>
        <strain evidence="2 3">NBRC 111222</strain>
    </source>
</reference>
<keyword evidence="1" id="KW-0732">Signal</keyword>
<proteinExistence type="predicted"/>
<dbReference type="Proteomes" id="UP001338309">
    <property type="component" value="Unassembled WGS sequence"/>
</dbReference>
<protein>
    <recommendedName>
        <fullName evidence="4">DUF4221 domain-containing protein</fullName>
    </recommendedName>
</protein>
<evidence type="ECO:0008006" key="4">
    <source>
        <dbReference type="Google" id="ProtNLM"/>
    </source>
</evidence>
<feature type="chain" id="PRO_5045514128" description="DUF4221 domain-containing protein" evidence="1">
    <location>
        <begin position="21"/>
        <end position="373"/>
    </location>
</feature>
<dbReference type="InterPro" id="IPR025316">
    <property type="entry name" value="DUF4221"/>
</dbReference>
<dbReference type="PROSITE" id="PS51257">
    <property type="entry name" value="PROKAR_LIPOPROTEIN"/>
    <property type="match status" value="1"/>
</dbReference>